<dbReference type="PANTHER" id="PTHR31579:SF1">
    <property type="entry name" value="OS03G0796600 PROTEIN"/>
    <property type="match status" value="1"/>
</dbReference>
<feature type="region of interest" description="Disordered" evidence="1">
    <location>
        <begin position="241"/>
        <end position="275"/>
    </location>
</feature>
<dbReference type="EMBL" id="CAJHUC010003003">
    <property type="protein sequence ID" value="CAD7705040.1"/>
    <property type="molecule type" value="Genomic_DNA"/>
</dbReference>
<comment type="caution">
    <text evidence="2">The sequence shown here is derived from an EMBL/GenBank/DDBJ whole genome shotgun (WGS) entry which is preliminary data.</text>
</comment>
<accession>A0A8S1JG18</accession>
<name>A0A8S1JG18_9CHLO</name>
<dbReference type="PANTHER" id="PTHR31579">
    <property type="entry name" value="OS03G0796600 PROTEIN"/>
    <property type="match status" value="1"/>
</dbReference>
<gene>
    <name evidence="2" type="ORF">OSTQU699_LOCUS10395</name>
</gene>
<dbReference type="Proteomes" id="UP000708148">
    <property type="component" value="Unassembled WGS sequence"/>
</dbReference>
<sequence>MAVLRPEAAAVIATSTAPPAHGWLGGGLGREVSGELIFQVELDAWDNINARGGRSRGEGEAAPNAFLQILRQWGTPNNSFCIQVLNDIQEVKNSLNLRSSKIGPRALGDALAAVGYKVHIRTAVGGRDESLFLELHHEFLVVFLEGSGDWEEDAEVIVEPNFRDQFKILNPTLRYSQIVDTIPEEYAGPVHRLGDLVQLLCKEMASSFSSMGTTLPPWRCQRSMISRWRPKVYRDERLDSAAGRPSECGPRPEAHAAAAGGGGGSEACWNDALRE</sequence>
<reference evidence="2" key="1">
    <citation type="submission" date="2020-12" db="EMBL/GenBank/DDBJ databases">
        <authorList>
            <person name="Iha C."/>
        </authorList>
    </citation>
    <scope>NUCLEOTIDE SEQUENCE</scope>
</reference>
<evidence type="ECO:0000313" key="3">
    <source>
        <dbReference type="Proteomes" id="UP000708148"/>
    </source>
</evidence>
<dbReference type="AlphaFoldDB" id="A0A8S1JG18"/>
<evidence type="ECO:0000256" key="1">
    <source>
        <dbReference type="SAM" id="MobiDB-lite"/>
    </source>
</evidence>
<proteinExistence type="predicted"/>
<organism evidence="2 3">
    <name type="scientific">Ostreobium quekettii</name>
    <dbReference type="NCBI Taxonomy" id="121088"/>
    <lineage>
        <taxon>Eukaryota</taxon>
        <taxon>Viridiplantae</taxon>
        <taxon>Chlorophyta</taxon>
        <taxon>core chlorophytes</taxon>
        <taxon>Ulvophyceae</taxon>
        <taxon>TCBD clade</taxon>
        <taxon>Bryopsidales</taxon>
        <taxon>Ostreobineae</taxon>
        <taxon>Ostreobiaceae</taxon>
        <taxon>Ostreobium</taxon>
    </lineage>
</organism>
<keyword evidence="3" id="KW-1185">Reference proteome</keyword>
<dbReference type="Pfam" id="PF04720">
    <property type="entry name" value="PDDEXK_6"/>
    <property type="match status" value="1"/>
</dbReference>
<protein>
    <submittedName>
        <fullName evidence="2">Uncharacterized protein</fullName>
    </submittedName>
</protein>
<dbReference type="OrthoDB" id="512223at2759"/>
<evidence type="ECO:0000313" key="2">
    <source>
        <dbReference type="EMBL" id="CAD7705040.1"/>
    </source>
</evidence>
<dbReference type="InterPro" id="IPR006502">
    <property type="entry name" value="PDDEXK-like"/>
</dbReference>